<feature type="region of interest" description="Disordered" evidence="1">
    <location>
        <begin position="360"/>
        <end position="436"/>
    </location>
</feature>
<dbReference type="InterPro" id="IPR002110">
    <property type="entry name" value="Ankyrin_rpt"/>
</dbReference>
<dbReference type="Proteomes" id="UP001652624">
    <property type="component" value="Chromosome 9"/>
</dbReference>
<dbReference type="Pfam" id="PF12796">
    <property type="entry name" value="Ank_2"/>
    <property type="match status" value="1"/>
</dbReference>
<evidence type="ECO:0000256" key="1">
    <source>
        <dbReference type="SAM" id="MobiDB-lite"/>
    </source>
</evidence>
<dbReference type="GeneID" id="103109051"/>
<evidence type="ECO:0000259" key="2">
    <source>
        <dbReference type="PROSITE" id="PS50053"/>
    </source>
</evidence>
<dbReference type="InterPro" id="IPR029071">
    <property type="entry name" value="Ubiquitin-like_domsf"/>
</dbReference>
<dbReference type="CDD" id="cd17050">
    <property type="entry name" value="Ubl1_ANKUB1"/>
    <property type="match status" value="1"/>
</dbReference>
<proteinExistence type="predicted"/>
<dbReference type="CDD" id="cd17051">
    <property type="entry name" value="Ubl2_ANKUB1"/>
    <property type="match status" value="1"/>
</dbReference>
<dbReference type="RefSeq" id="XP_007518120.1">
    <property type="nucleotide sequence ID" value="XM_007518058.2"/>
</dbReference>
<dbReference type="CTD" id="389161"/>
<dbReference type="Gene3D" id="1.25.40.20">
    <property type="entry name" value="Ankyrin repeat-containing domain"/>
    <property type="match status" value="1"/>
</dbReference>
<dbReference type="SUPFAM" id="SSF54236">
    <property type="entry name" value="Ubiquitin-like"/>
    <property type="match status" value="1"/>
</dbReference>
<accession>A0A1S2ZEF0</accession>
<dbReference type="AlphaFoldDB" id="A0A1S2ZEF0"/>
<protein>
    <submittedName>
        <fullName evidence="4">Protein ANKUB1 isoform X1</fullName>
    </submittedName>
</protein>
<keyword evidence="3" id="KW-1185">Reference proteome</keyword>
<dbReference type="Gene3D" id="3.10.20.90">
    <property type="entry name" value="Phosphatidylinositol 3-kinase Catalytic Subunit, Chain A, domain 1"/>
    <property type="match status" value="1"/>
</dbReference>
<sequence>MRIFIAFDGSFEAFDISADETVEAVKLMIKDYFHIPLSEDKQGRRYLELMYAGAALKDSWSLADVGISFSSTLKCFVKEEDMPTLCVFNAVTKETISITEAISLLGTKVSHLRTLVAGRCGFPVSVFCLRTPEGVEMYDCNTLADYRTSFGSMLRLDVWDGWKEFLMGCLLGQTLKVQRYLSKEGPVLKYQRRVALYIAAVYGHMELTEWALKQGARPHEAVGAHPYRAWCQEGLHADVAKCPVHAAVEAGQLLVLKAFVRCSVLGLACRDPGGHTPLALACKHQQRDCALYLLSKLWSTVSFLKVSLPMRLYIKIKHWVLRAQSRSLHKRHFGGAKMAGARVGDTVMVDGFTKPKMTSKSWWKTGKQTSPCHTGGQLPPLGEQNAHRKSVRPLAASQLPPREQGLKLPPLAEAQGLSGLQRRLPPKREKMSVTAGKKASPLLRNTYLPQVPLPAGSRVAYWHPKLYYATPRADFELRSSFAPYSEHSGKTPRENAVYCLTVASAFKEKRWLQQLEIARALAKKSISNLTTQGGLIASENPLKIVL</sequence>
<dbReference type="InterPro" id="IPR042788">
    <property type="entry name" value="ANKUB1"/>
</dbReference>
<dbReference type="PROSITE" id="PS50053">
    <property type="entry name" value="UBIQUITIN_2"/>
    <property type="match status" value="1"/>
</dbReference>
<dbReference type="FunCoup" id="A0A1S2ZEF0">
    <property type="interactions" value="6"/>
</dbReference>
<gene>
    <name evidence="4" type="primary">ANKUB1</name>
</gene>
<dbReference type="PANTHER" id="PTHR46885">
    <property type="entry name" value="PROTEIN ANKUB1"/>
    <property type="match status" value="1"/>
</dbReference>
<feature type="domain" description="Ubiquitin-like" evidence="2">
    <location>
        <begin position="1"/>
        <end position="82"/>
    </location>
</feature>
<dbReference type="InParanoid" id="A0A1S2ZEF0"/>
<evidence type="ECO:0000313" key="3">
    <source>
        <dbReference type="Proteomes" id="UP001652624"/>
    </source>
</evidence>
<evidence type="ECO:0000313" key="4">
    <source>
        <dbReference type="RefSeq" id="XP_007518120.1"/>
    </source>
</evidence>
<dbReference type="Pfam" id="PF00240">
    <property type="entry name" value="ubiquitin"/>
    <property type="match status" value="1"/>
</dbReference>
<dbReference type="SMART" id="SM00213">
    <property type="entry name" value="UBQ"/>
    <property type="match status" value="1"/>
</dbReference>
<feature type="compositionally biased region" description="Polar residues" evidence="1">
    <location>
        <begin position="360"/>
        <end position="372"/>
    </location>
</feature>
<dbReference type="eggNOG" id="ENOG502QPYP">
    <property type="taxonomic scope" value="Eukaryota"/>
</dbReference>
<dbReference type="PANTHER" id="PTHR46885:SF1">
    <property type="entry name" value="PROTEIN ANKUB1"/>
    <property type="match status" value="1"/>
</dbReference>
<organism evidence="3 4">
    <name type="scientific">Erinaceus europaeus</name>
    <name type="common">Western European hedgehog</name>
    <dbReference type="NCBI Taxonomy" id="9365"/>
    <lineage>
        <taxon>Eukaryota</taxon>
        <taxon>Metazoa</taxon>
        <taxon>Chordata</taxon>
        <taxon>Craniata</taxon>
        <taxon>Vertebrata</taxon>
        <taxon>Euteleostomi</taxon>
        <taxon>Mammalia</taxon>
        <taxon>Eutheria</taxon>
        <taxon>Laurasiatheria</taxon>
        <taxon>Eulipotyphla</taxon>
        <taxon>Erinaceidae</taxon>
        <taxon>Erinaceinae</taxon>
        <taxon>Erinaceus</taxon>
    </lineage>
</organism>
<dbReference type="STRING" id="9365.ENSEEUP00000012909"/>
<name>A0A1S2ZEF0_ERIEU</name>
<reference evidence="4" key="1">
    <citation type="submission" date="2025-08" db="UniProtKB">
        <authorList>
            <consortium name="RefSeq"/>
        </authorList>
    </citation>
    <scope>IDENTIFICATION</scope>
</reference>
<dbReference type="InterPro" id="IPR036770">
    <property type="entry name" value="Ankyrin_rpt-contain_sf"/>
</dbReference>
<dbReference type="SMART" id="SM00248">
    <property type="entry name" value="ANK"/>
    <property type="match status" value="2"/>
</dbReference>
<dbReference type="OrthoDB" id="8856820at2759"/>
<dbReference type="InterPro" id="IPR000626">
    <property type="entry name" value="Ubiquitin-like_dom"/>
</dbReference>
<dbReference type="SUPFAM" id="SSF48403">
    <property type="entry name" value="Ankyrin repeat"/>
    <property type="match status" value="1"/>
</dbReference>